<dbReference type="Proteomes" id="UP000294697">
    <property type="component" value="Unassembled WGS sequence"/>
</dbReference>
<feature type="transmembrane region" description="Helical" evidence="7">
    <location>
        <begin position="186"/>
        <end position="215"/>
    </location>
</feature>
<dbReference type="InterPro" id="IPR003342">
    <property type="entry name" value="ArnT-like_N"/>
</dbReference>
<feature type="transmembrane region" description="Helical" evidence="7">
    <location>
        <begin position="92"/>
        <end position="110"/>
    </location>
</feature>
<protein>
    <submittedName>
        <fullName evidence="9">Dolichyl-phosphate-mannose-protein mannosyltransferase</fullName>
    </submittedName>
</protein>
<evidence type="ECO:0000313" key="9">
    <source>
        <dbReference type="EMBL" id="TDV97588.1"/>
    </source>
</evidence>
<comment type="caution">
    <text evidence="9">The sequence shown here is derived from an EMBL/GenBank/DDBJ whole genome shotgun (WGS) entry which is preliminary data.</text>
</comment>
<evidence type="ECO:0000313" key="10">
    <source>
        <dbReference type="Proteomes" id="UP000294697"/>
    </source>
</evidence>
<evidence type="ECO:0000256" key="4">
    <source>
        <dbReference type="ARBA" id="ARBA00022692"/>
    </source>
</evidence>
<sequence>MYSLFKKTFKKIKAWHLIIIFFLINLFFLTNFPFIHSDEAWLSGLSRQIMETENLASTEAFFDLLPRNPHAVKIFFHLLQIIFIKTFNYRVFTFRLISLLAGSLSLFVFYKISFLITKSKKLSLGALIILAADIHFIYSSHLARQESILVLILLSSLYYFIKNIDSENTYLSYLQSNFSYSIKKDIVLGLILGSAIGFHPNALIVGLPFIIIYSWNLIFNQKTTFKNYISFGGTLILISGLFIYLSFHFDPEFISNYSSYGAGLGVLDSFLSKLENLKIFYLKLFYRISGTYYIPPIKFQLLFFAAVTFVSLVKSILKKDRLNLYLLLSLLALNLGYLIIGRYNQTSIIFIFPIAYLLFINLSKFHKNKP</sequence>
<dbReference type="RefSeq" id="WP_111573498.1">
    <property type="nucleotide sequence ID" value="NZ_QLME01000040.1"/>
</dbReference>
<keyword evidence="3 9" id="KW-0808">Transferase</keyword>
<dbReference type="EMBL" id="SODA01000045">
    <property type="protein sequence ID" value="TDV97588.1"/>
    <property type="molecule type" value="Genomic_DNA"/>
</dbReference>
<keyword evidence="2 9" id="KW-0328">Glycosyltransferase</keyword>
<proteinExistence type="predicted"/>
<evidence type="ECO:0000256" key="2">
    <source>
        <dbReference type="ARBA" id="ARBA00022676"/>
    </source>
</evidence>
<dbReference type="AlphaFoldDB" id="A0A4R7YL49"/>
<feature type="transmembrane region" description="Helical" evidence="7">
    <location>
        <begin position="346"/>
        <end position="363"/>
    </location>
</feature>
<evidence type="ECO:0000256" key="3">
    <source>
        <dbReference type="ARBA" id="ARBA00022679"/>
    </source>
</evidence>
<dbReference type="Pfam" id="PF02366">
    <property type="entry name" value="PMT"/>
    <property type="match status" value="1"/>
</dbReference>
<organism evidence="9 10">
    <name type="scientific">Halanaerobium saccharolyticum</name>
    <dbReference type="NCBI Taxonomy" id="43595"/>
    <lineage>
        <taxon>Bacteria</taxon>
        <taxon>Bacillati</taxon>
        <taxon>Bacillota</taxon>
        <taxon>Clostridia</taxon>
        <taxon>Halanaerobiales</taxon>
        <taxon>Halanaerobiaceae</taxon>
        <taxon>Halanaerobium</taxon>
    </lineage>
</organism>
<keyword evidence="4 7" id="KW-0812">Transmembrane</keyword>
<evidence type="ECO:0000256" key="1">
    <source>
        <dbReference type="ARBA" id="ARBA00004127"/>
    </source>
</evidence>
<evidence type="ECO:0000256" key="6">
    <source>
        <dbReference type="ARBA" id="ARBA00023136"/>
    </source>
</evidence>
<feature type="transmembrane region" description="Helical" evidence="7">
    <location>
        <begin position="122"/>
        <end position="141"/>
    </location>
</feature>
<dbReference type="OrthoDB" id="369463at2"/>
<evidence type="ECO:0000256" key="7">
    <source>
        <dbReference type="SAM" id="Phobius"/>
    </source>
</evidence>
<dbReference type="GO" id="GO:0012505">
    <property type="term" value="C:endomembrane system"/>
    <property type="evidence" value="ECO:0007669"/>
    <property type="project" value="UniProtKB-SubCell"/>
</dbReference>
<evidence type="ECO:0000259" key="8">
    <source>
        <dbReference type="Pfam" id="PF02366"/>
    </source>
</evidence>
<dbReference type="GO" id="GO:0016020">
    <property type="term" value="C:membrane"/>
    <property type="evidence" value="ECO:0007669"/>
    <property type="project" value="InterPro"/>
</dbReference>
<feature type="transmembrane region" description="Helical" evidence="7">
    <location>
        <begin position="322"/>
        <end position="340"/>
    </location>
</feature>
<dbReference type="GO" id="GO:0000030">
    <property type="term" value="F:mannosyltransferase activity"/>
    <property type="evidence" value="ECO:0007669"/>
    <property type="project" value="InterPro"/>
</dbReference>
<feature type="transmembrane region" description="Helical" evidence="7">
    <location>
        <begin position="12"/>
        <end position="35"/>
    </location>
</feature>
<name>A0A4R7YL49_9FIRM</name>
<feature type="transmembrane region" description="Helical" evidence="7">
    <location>
        <begin position="227"/>
        <end position="247"/>
    </location>
</feature>
<reference evidence="9 10" key="1">
    <citation type="submission" date="2019-03" db="EMBL/GenBank/DDBJ databases">
        <title>Subsurface microbial communities from deep shales in Ohio and West Virginia, USA.</title>
        <authorList>
            <person name="Wrighton K."/>
        </authorList>
    </citation>
    <scope>NUCLEOTIDE SEQUENCE [LARGE SCALE GENOMIC DNA]</scope>
    <source>
        <strain evidence="9 10">MSL9.2</strain>
    </source>
</reference>
<feature type="transmembrane region" description="Helical" evidence="7">
    <location>
        <begin position="292"/>
        <end position="313"/>
    </location>
</feature>
<gene>
    <name evidence="9" type="ORF">C8C77_1451</name>
</gene>
<dbReference type="GO" id="GO:0006493">
    <property type="term" value="P:protein O-linked glycosylation"/>
    <property type="evidence" value="ECO:0007669"/>
    <property type="project" value="InterPro"/>
</dbReference>
<feature type="domain" description="ArnT-like N-terminal" evidence="8">
    <location>
        <begin position="81"/>
        <end position="228"/>
    </location>
</feature>
<accession>A0A4R7YL49</accession>
<evidence type="ECO:0000256" key="5">
    <source>
        <dbReference type="ARBA" id="ARBA00022989"/>
    </source>
</evidence>
<keyword evidence="5 7" id="KW-1133">Transmembrane helix</keyword>
<comment type="subcellular location">
    <subcellularLocation>
        <location evidence="1">Endomembrane system</location>
        <topology evidence="1">Multi-pass membrane protein</topology>
    </subcellularLocation>
</comment>
<keyword evidence="6 7" id="KW-0472">Membrane</keyword>